<feature type="domain" description="CAAX prenyl protease 2/Lysostaphin resistance protein A-like" evidence="2">
    <location>
        <begin position="155"/>
        <end position="245"/>
    </location>
</feature>
<keyword evidence="1" id="KW-1133">Transmembrane helix</keyword>
<dbReference type="EMBL" id="FZMP01000047">
    <property type="protein sequence ID" value="SNQ59922.1"/>
    <property type="molecule type" value="Genomic_DNA"/>
</dbReference>
<proteinExistence type="predicted"/>
<protein>
    <submittedName>
        <fullName evidence="3">CAAX amino terminal protease family</fullName>
    </submittedName>
</protein>
<evidence type="ECO:0000313" key="3">
    <source>
        <dbReference type="EMBL" id="SNQ59922.1"/>
    </source>
</evidence>
<dbReference type="PANTHER" id="PTHR43592:SF15">
    <property type="entry name" value="CAAX AMINO TERMINAL PROTEASE FAMILY PROTEIN"/>
    <property type="match status" value="1"/>
</dbReference>
<gene>
    <name evidence="3" type="ORF">MNV_1400022</name>
</gene>
<dbReference type="GO" id="GO:0080120">
    <property type="term" value="P:CAAX-box protein maturation"/>
    <property type="evidence" value="ECO:0007669"/>
    <property type="project" value="UniProtKB-ARBA"/>
</dbReference>
<feature type="transmembrane region" description="Helical" evidence="1">
    <location>
        <begin position="210"/>
        <end position="227"/>
    </location>
</feature>
<evidence type="ECO:0000313" key="4">
    <source>
        <dbReference type="Proteomes" id="UP000218615"/>
    </source>
</evidence>
<feature type="transmembrane region" description="Helical" evidence="1">
    <location>
        <begin position="123"/>
        <end position="141"/>
    </location>
</feature>
<name>A0A284VL08_9EURY</name>
<feature type="transmembrane region" description="Helical" evidence="1">
    <location>
        <begin position="34"/>
        <end position="53"/>
    </location>
</feature>
<keyword evidence="3" id="KW-0645">Protease</keyword>
<dbReference type="InterPro" id="IPR003675">
    <property type="entry name" value="Rce1/LyrA-like_dom"/>
</dbReference>
<dbReference type="AlphaFoldDB" id="A0A284VL08"/>
<sequence length="258" mass="28826">MGEYYKMRKELYLPILGIAASELMMYYGRIYAGLGIHIVNLQIITILLIFGSLSPQTKNILQSLLLLLLLRIVSLAMPQMFSSVLLWYLLVYGVMFLPVYLIIKNQQIASEELGINFSRLHIYLPFALLIGTITALIEYRILAPASLIENTGILNIVFIVIVMLVFVGAVEELIFRSILQTRLEEMLGLKYGLLLSAVIFGIMHASYGTITEILLAGIFGIIVGYIFQRTRSLLFIVAIHGTANVLLFGILPVALALK</sequence>
<dbReference type="GO" id="GO:0004175">
    <property type="term" value="F:endopeptidase activity"/>
    <property type="evidence" value="ECO:0007669"/>
    <property type="project" value="UniProtKB-ARBA"/>
</dbReference>
<keyword evidence="1" id="KW-0472">Membrane</keyword>
<dbReference type="PANTHER" id="PTHR43592">
    <property type="entry name" value="CAAX AMINO TERMINAL PROTEASE"/>
    <property type="match status" value="1"/>
</dbReference>
<feature type="transmembrane region" description="Helical" evidence="1">
    <location>
        <begin position="153"/>
        <end position="175"/>
    </location>
</feature>
<feature type="transmembrane region" description="Helical" evidence="1">
    <location>
        <begin position="234"/>
        <end position="257"/>
    </location>
</feature>
<dbReference type="Proteomes" id="UP000218615">
    <property type="component" value="Unassembled WGS sequence"/>
</dbReference>
<dbReference type="GO" id="GO:0006508">
    <property type="term" value="P:proteolysis"/>
    <property type="evidence" value="ECO:0007669"/>
    <property type="project" value="UniProtKB-KW"/>
</dbReference>
<evidence type="ECO:0000256" key="1">
    <source>
        <dbReference type="SAM" id="Phobius"/>
    </source>
</evidence>
<accession>A0A284VL08</accession>
<organism evidence="3 4">
    <name type="scientific">Candidatus Methanoperedens nitratireducens</name>
    <dbReference type="NCBI Taxonomy" id="1392998"/>
    <lineage>
        <taxon>Archaea</taxon>
        <taxon>Methanobacteriati</taxon>
        <taxon>Methanobacteriota</taxon>
        <taxon>Stenosarchaea group</taxon>
        <taxon>Methanomicrobia</taxon>
        <taxon>Methanosarcinales</taxon>
        <taxon>ANME-2 cluster</taxon>
        <taxon>Candidatus Methanoperedentaceae</taxon>
        <taxon>Candidatus Methanoperedens</taxon>
    </lineage>
</organism>
<feature type="transmembrane region" description="Helical" evidence="1">
    <location>
        <begin position="187"/>
        <end position="204"/>
    </location>
</feature>
<keyword evidence="3" id="KW-0378">Hydrolase</keyword>
<keyword evidence="1" id="KW-0812">Transmembrane</keyword>
<evidence type="ECO:0000259" key="2">
    <source>
        <dbReference type="Pfam" id="PF02517"/>
    </source>
</evidence>
<dbReference type="Pfam" id="PF02517">
    <property type="entry name" value="Rce1-like"/>
    <property type="match status" value="1"/>
</dbReference>
<reference evidence="4" key="1">
    <citation type="submission" date="2017-06" db="EMBL/GenBank/DDBJ databases">
        <authorList>
            <person name="Cremers G."/>
        </authorList>
    </citation>
    <scope>NUCLEOTIDE SEQUENCE [LARGE SCALE GENOMIC DNA]</scope>
</reference>
<keyword evidence="4" id="KW-1185">Reference proteome</keyword>
<feature type="transmembrane region" description="Helical" evidence="1">
    <location>
        <begin position="84"/>
        <end position="103"/>
    </location>
</feature>